<dbReference type="Pfam" id="PF01523">
    <property type="entry name" value="PmbA_TldD_1st"/>
    <property type="match status" value="1"/>
</dbReference>
<comment type="caution">
    <text evidence="5">The sequence shown here is derived from an EMBL/GenBank/DDBJ whole genome shotgun (WGS) entry which is preliminary data.</text>
</comment>
<evidence type="ECO:0000259" key="3">
    <source>
        <dbReference type="Pfam" id="PF19289"/>
    </source>
</evidence>
<accession>A0ABW1KXM9</accession>
<dbReference type="InterPro" id="IPR035068">
    <property type="entry name" value="TldD/PmbA_N"/>
</dbReference>
<dbReference type="Pfam" id="PF19289">
    <property type="entry name" value="PmbA_TldD_3rd"/>
    <property type="match status" value="1"/>
</dbReference>
<comment type="similarity">
    <text evidence="1">Belongs to the peptidase U62 family.</text>
</comment>
<gene>
    <name evidence="5" type="ORF">ACFMB1_09845</name>
</gene>
<evidence type="ECO:0000313" key="6">
    <source>
        <dbReference type="Proteomes" id="UP001596116"/>
    </source>
</evidence>
<dbReference type="PANTHER" id="PTHR43421:SF1">
    <property type="entry name" value="METALLOPROTEASE PMBA"/>
    <property type="match status" value="1"/>
</dbReference>
<dbReference type="Gene3D" id="3.30.2290.10">
    <property type="entry name" value="PmbA/TldD superfamily"/>
    <property type="match status" value="1"/>
</dbReference>
<sequence>MQTNEAQAILERLIADAKAEGAEAADAVLFHSVSSGVSWRMGNLEDVERSEAADLGLRVLIGKRQASVSTTDHSAAGLQELAERCVAMAKAAPEDPWCGLAPAERLAKAPFPELDLGDFAEPSTDILKSRAAECEEAALAVKGIVNSSGAGAGYGEGWKWLMTSHGFFGQSGGSNHSVSVSVVGKDDNGMETDYDYDSKTHLSDLKSAAEVGKSAGERTVRRLSPKKLKSRTAPVIFDNRLASSLVSQLAGAANGAAITRGVSFLKNKMGEKIFADAINIIDDPHVPRGAGSRPFDGEGVANGRIDLIKNGVLTAWLLNSSQAAQLGLETNGRATRGTGGAPGSGSTNLTLQPGPLSFDGLLRDAKDALYLTDMFGPQVNPNTGDYSVGCSGFWVENGAIAYPVSEITIAGNILEMYAGLIPANDLEIRGSTNAPSVLVPAMTIAGD</sequence>
<dbReference type="SUPFAM" id="SSF111283">
    <property type="entry name" value="Putative modulator of DNA gyrase, PmbA/TldD"/>
    <property type="match status" value="1"/>
</dbReference>
<evidence type="ECO:0000259" key="2">
    <source>
        <dbReference type="Pfam" id="PF01523"/>
    </source>
</evidence>
<dbReference type="Pfam" id="PF19290">
    <property type="entry name" value="PmbA_TldD_2nd"/>
    <property type="match status" value="1"/>
</dbReference>
<feature type="domain" description="Metalloprotease TldD/E C-terminal" evidence="3">
    <location>
        <begin position="231"/>
        <end position="446"/>
    </location>
</feature>
<dbReference type="InterPro" id="IPR002510">
    <property type="entry name" value="Metalloprtase-TldD/E_N"/>
</dbReference>
<protein>
    <submittedName>
        <fullName evidence="5">TldD/PmbA family protein</fullName>
    </submittedName>
</protein>
<dbReference type="EMBL" id="JBHPON010000001">
    <property type="protein sequence ID" value="MFC6035846.1"/>
    <property type="molecule type" value="Genomic_DNA"/>
</dbReference>
<dbReference type="Proteomes" id="UP001596116">
    <property type="component" value="Unassembled WGS sequence"/>
</dbReference>
<evidence type="ECO:0000256" key="1">
    <source>
        <dbReference type="ARBA" id="ARBA00005836"/>
    </source>
</evidence>
<dbReference type="InterPro" id="IPR045570">
    <property type="entry name" value="Metalloprtase-TldD/E_cen_dom"/>
</dbReference>
<keyword evidence="6" id="KW-1185">Reference proteome</keyword>
<reference evidence="5 6" key="1">
    <citation type="submission" date="2024-09" db="EMBL/GenBank/DDBJ databases">
        <authorList>
            <person name="Zhang Z.-H."/>
        </authorList>
    </citation>
    <scope>NUCLEOTIDE SEQUENCE [LARGE SCALE GENOMIC DNA]</scope>
    <source>
        <strain evidence="5 6">HHTR114</strain>
    </source>
</reference>
<dbReference type="InterPro" id="IPR045569">
    <property type="entry name" value="Metalloprtase-TldD/E_C"/>
</dbReference>
<feature type="domain" description="Metalloprotease TldD/E N-terminal" evidence="2">
    <location>
        <begin position="25"/>
        <end position="89"/>
    </location>
</feature>
<dbReference type="PANTHER" id="PTHR43421">
    <property type="entry name" value="METALLOPROTEASE PMBA"/>
    <property type="match status" value="1"/>
</dbReference>
<evidence type="ECO:0000313" key="5">
    <source>
        <dbReference type="EMBL" id="MFC6035846.1"/>
    </source>
</evidence>
<name>A0ABW1KXM9_9PROT</name>
<dbReference type="InterPro" id="IPR036059">
    <property type="entry name" value="TldD/PmbA_sf"/>
</dbReference>
<dbReference type="InterPro" id="IPR047657">
    <property type="entry name" value="PmbA"/>
</dbReference>
<dbReference type="RefSeq" id="WP_379878518.1">
    <property type="nucleotide sequence ID" value="NZ_JBHPON010000001.1"/>
</dbReference>
<proteinExistence type="inferred from homology"/>
<evidence type="ECO:0000259" key="4">
    <source>
        <dbReference type="Pfam" id="PF19290"/>
    </source>
</evidence>
<organism evidence="5 6">
    <name type="scientific">Hyphococcus aureus</name>
    <dbReference type="NCBI Taxonomy" id="2666033"/>
    <lineage>
        <taxon>Bacteria</taxon>
        <taxon>Pseudomonadati</taxon>
        <taxon>Pseudomonadota</taxon>
        <taxon>Alphaproteobacteria</taxon>
        <taxon>Parvularculales</taxon>
        <taxon>Parvularculaceae</taxon>
        <taxon>Hyphococcus</taxon>
    </lineage>
</organism>
<feature type="domain" description="Metalloprotease TldD/E central" evidence="4">
    <location>
        <begin position="119"/>
        <end position="223"/>
    </location>
</feature>